<feature type="region of interest" description="Disordered" evidence="4">
    <location>
        <begin position="1212"/>
        <end position="1265"/>
    </location>
</feature>
<keyword evidence="6" id="KW-1185">Reference proteome</keyword>
<feature type="compositionally biased region" description="Acidic residues" evidence="4">
    <location>
        <begin position="707"/>
        <end position="741"/>
    </location>
</feature>
<feature type="region of interest" description="Disordered" evidence="4">
    <location>
        <begin position="1122"/>
        <end position="1159"/>
    </location>
</feature>
<dbReference type="EMBL" id="JAHXZJ010001864">
    <property type="protein sequence ID" value="KAH0549915.1"/>
    <property type="molecule type" value="Genomic_DNA"/>
</dbReference>
<evidence type="ECO:0000313" key="5">
    <source>
        <dbReference type="EMBL" id="KAH0549915.1"/>
    </source>
</evidence>
<comment type="subcellular location">
    <subcellularLocation>
        <location evidence="1">Nucleus</location>
    </subcellularLocation>
</comment>
<dbReference type="PANTHER" id="PTHR13213">
    <property type="entry name" value="MYB-BINDING PROTEIN 1A FAMILY MEMBER"/>
    <property type="match status" value="1"/>
</dbReference>
<evidence type="ECO:0008006" key="7">
    <source>
        <dbReference type="Google" id="ProtNLM"/>
    </source>
</evidence>
<comment type="caution">
    <text evidence="5">The sequence shown here is derived from an EMBL/GenBank/DDBJ whole genome shotgun (WGS) entry which is preliminary data.</text>
</comment>
<dbReference type="GO" id="GO:0003723">
    <property type="term" value="F:RNA binding"/>
    <property type="evidence" value="ECO:0007669"/>
    <property type="project" value="TreeGrafter"/>
</dbReference>
<dbReference type="GO" id="GO:0003714">
    <property type="term" value="F:transcription corepressor activity"/>
    <property type="evidence" value="ECO:0007669"/>
    <property type="project" value="TreeGrafter"/>
</dbReference>
<organism evidence="5 6">
    <name type="scientific">Cotesia glomerata</name>
    <name type="common">Lepidopteran parasitic wasp</name>
    <name type="synonym">Apanteles glomeratus</name>
    <dbReference type="NCBI Taxonomy" id="32391"/>
    <lineage>
        <taxon>Eukaryota</taxon>
        <taxon>Metazoa</taxon>
        <taxon>Ecdysozoa</taxon>
        <taxon>Arthropoda</taxon>
        <taxon>Hexapoda</taxon>
        <taxon>Insecta</taxon>
        <taxon>Pterygota</taxon>
        <taxon>Neoptera</taxon>
        <taxon>Endopterygota</taxon>
        <taxon>Hymenoptera</taxon>
        <taxon>Apocrita</taxon>
        <taxon>Ichneumonoidea</taxon>
        <taxon>Braconidae</taxon>
        <taxon>Microgastrinae</taxon>
        <taxon>Cotesia</taxon>
    </lineage>
</organism>
<sequence>MNSDTANTGIKPEKKMKVNPKILDSFSELIIDNAHSRMQGEINLLTILLQLKKDDPNNEEFTYSLKRLIRGLGSSKMVSRKGFFSTLTTYLKQNLDSDIDQLIEIMEAELKLVSNLSKSEKGDIYMGRILFCGSLMRSKLLFNCPVDKQQQILEISLTSGTQKSYLSFISISFLIDFIDQFDEKYIKTHFWSLLENHLGKSWTEHSLDTFYALLHISVKFPSLIKKKFLKQHLDAESIIQKDTINDLLKLITDTPRITSYQHPLYKILSELLVSSECIEDFWNGIDQRFVQPSKSMEYLALEILNYIIPNITDSSKLPHLLSSNLLNWMVGRFNIHPRYRNDDVANLFRKVLANYVLALSKPDVKPKVQITVLKTLIHYPGDLMIEKITGVKVIQSITTYMSLNGLKKLAKFYTAIVDDSEPKKAESKEKSWSNAERNYACQLLCKLLGQPAVNADLDWKHEQLIFLFNFGMCEIENVNEELASHIKNSFYRALDHKQKLPELHALFDKLVRYINTELFVNKILTLRTPLDDSAIEAWKKMMKFVKKTKDDSRNNEVDLIFHVMDLNMGLQIFSDPTMAISSINEIHICYEKLKQKKSKKKSKKIEDEEPEWVDVIVDFLLSLLSQSNHLLRSLVQRVFPHLCPVLTATSVHRILEVLDPKDDKGPLVPEGTENDSSDDESNSEDEDSDNNSKKVIKKKSATKNFDEDNEEDDENDDDDNEGDDDENDDGEDDDDDFDEEDDETINDRLRMAVRQALGSASANPDVNDIDLDEIDEEEGKRLDESLAAAFKILRESRPNKKKQEKSAEALTHFRVRVIDLLDIYIDSGPSMALVLDMLVPLFALLEFCIKDVHQEPLKGRVRSCLKKLSSVKKFKDAEGVDEKLLTDLATILIEKGERSAAVCQEMGDKLSECYALIIRCFQQTGLPQNSLVKIYIDCLTRFFKKRDCILPASLFKNTLNLLWTGNWQLMPLLIDYAFDNTIRSFRRSQALDFMIIFYRNHRLMKNEEHSNLRLRIEKKLCKNTVKLFQELTTHQDKSNNEFSKTDNDVTSKELQQKFVGLLWTLLSAIYPHHSPKAWDWKSIALLITEYREKNSFSRDAKIAYKKLASQIGAPINATTKIKEQKKEPMKNGTLSKDFEKKNEEVEEINGEKSSEENDKVLAKKLKKELKKQLKNRSKKGDKQKLKKEARELRAKLMSEGLETVNFSSVVIPNEIIDDEPMETAEPTENGISKETRKNKLIKKSSKKRTHTGNERSNKSKKKKHV</sequence>
<feature type="compositionally biased region" description="Basic and acidic residues" evidence="4">
    <location>
        <begin position="1136"/>
        <end position="1159"/>
    </location>
</feature>
<dbReference type="Proteomes" id="UP000826195">
    <property type="component" value="Unassembled WGS sequence"/>
</dbReference>
<dbReference type="GO" id="GO:0043565">
    <property type="term" value="F:sequence-specific DNA binding"/>
    <property type="evidence" value="ECO:0007669"/>
    <property type="project" value="TreeGrafter"/>
</dbReference>
<proteinExistence type="inferred from homology"/>
<dbReference type="InterPro" id="IPR016024">
    <property type="entry name" value="ARM-type_fold"/>
</dbReference>
<evidence type="ECO:0000313" key="6">
    <source>
        <dbReference type="Proteomes" id="UP000826195"/>
    </source>
</evidence>
<protein>
    <recommendedName>
        <fullName evidence="7">Myb-binding protein 1A</fullName>
    </recommendedName>
</protein>
<keyword evidence="3" id="KW-0539">Nucleus</keyword>
<evidence type="ECO:0000256" key="3">
    <source>
        <dbReference type="ARBA" id="ARBA00023242"/>
    </source>
</evidence>
<name>A0AAV7ICB4_COTGL</name>
<feature type="compositionally biased region" description="Acidic residues" evidence="4">
    <location>
        <begin position="672"/>
        <end position="689"/>
    </location>
</feature>
<evidence type="ECO:0000256" key="2">
    <source>
        <dbReference type="ARBA" id="ARBA00006809"/>
    </source>
</evidence>
<dbReference type="SUPFAM" id="SSF48371">
    <property type="entry name" value="ARM repeat"/>
    <property type="match status" value="1"/>
</dbReference>
<gene>
    <name evidence="5" type="ORF">KQX54_015858</name>
</gene>
<dbReference type="InterPro" id="IPR007015">
    <property type="entry name" value="DNA_pol_V/MYBBP1A"/>
</dbReference>
<reference evidence="5 6" key="1">
    <citation type="journal article" date="2021" name="J. Hered.">
        <title>A chromosome-level genome assembly of the parasitoid wasp, Cotesia glomerata (Hymenoptera: Braconidae).</title>
        <authorList>
            <person name="Pinto B.J."/>
            <person name="Weis J.J."/>
            <person name="Gamble T."/>
            <person name="Ode P.J."/>
            <person name="Paul R."/>
            <person name="Zaspel J.M."/>
        </authorList>
    </citation>
    <scope>NUCLEOTIDE SEQUENCE [LARGE SCALE GENOMIC DNA]</scope>
    <source>
        <strain evidence="5">CgM1</strain>
    </source>
</reference>
<evidence type="ECO:0000256" key="4">
    <source>
        <dbReference type="SAM" id="MobiDB-lite"/>
    </source>
</evidence>
<feature type="region of interest" description="Disordered" evidence="4">
    <location>
        <begin position="660"/>
        <end position="741"/>
    </location>
</feature>
<feature type="compositionally biased region" description="Basic residues" evidence="4">
    <location>
        <begin position="1238"/>
        <end position="1250"/>
    </location>
</feature>
<dbReference type="AlphaFoldDB" id="A0AAV7ICB4"/>
<accession>A0AAV7ICB4</accession>
<evidence type="ECO:0000256" key="1">
    <source>
        <dbReference type="ARBA" id="ARBA00004123"/>
    </source>
</evidence>
<dbReference type="Pfam" id="PF04931">
    <property type="entry name" value="DNA_pol_phi"/>
    <property type="match status" value="1"/>
</dbReference>
<dbReference type="PANTHER" id="PTHR13213:SF2">
    <property type="entry name" value="MYB-BINDING PROTEIN 1A"/>
    <property type="match status" value="1"/>
</dbReference>
<comment type="similarity">
    <text evidence="2">Belongs to the MYBBP1A family.</text>
</comment>
<dbReference type="GO" id="GO:0005730">
    <property type="term" value="C:nucleolus"/>
    <property type="evidence" value="ECO:0007669"/>
    <property type="project" value="InterPro"/>
</dbReference>